<feature type="compositionally biased region" description="Low complexity" evidence="3">
    <location>
        <begin position="712"/>
        <end position="723"/>
    </location>
</feature>
<feature type="compositionally biased region" description="Low complexity" evidence="3">
    <location>
        <begin position="1305"/>
        <end position="1325"/>
    </location>
</feature>
<feature type="region of interest" description="Disordered" evidence="3">
    <location>
        <begin position="1402"/>
        <end position="1433"/>
    </location>
</feature>
<dbReference type="InterPro" id="IPR001611">
    <property type="entry name" value="Leu-rich_rpt"/>
</dbReference>
<evidence type="ECO:0000313" key="5">
    <source>
        <dbReference type="EMBL" id="KAE8266725.1"/>
    </source>
</evidence>
<evidence type="ECO:0000259" key="4">
    <source>
        <dbReference type="Pfam" id="PF23598"/>
    </source>
</evidence>
<dbReference type="PANTHER" id="PTHR48051:SF1">
    <property type="entry name" value="RAS SUPPRESSOR PROTEIN 1"/>
    <property type="match status" value="1"/>
</dbReference>
<dbReference type="GO" id="GO:0005737">
    <property type="term" value="C:cytoplasm"/>
    <property type="evidence" value="ECO:0007669"/>
    <property type="project" value="TreeGrafter"/>
</dbReference>
<feature type="region of interest" description="Disordered" evidence="3">
    <location>
        <begin position="599"/>
        <end position="626"/>
    </location>
</feature>
<protein>
    <recommendedName>
        <fullName evidence="4">Disease resistance R13L4/SHOC-2-like LRR domain-containing protein</fullName>
    </recommendedName>
</protein>
<feature type="compositionally biased region" description="Basic and acidic residues" evidence="3">
    <location>
        <begin position="399"/>
        <end position="420"/>
    </location>
</feature>
<feature type="region of interest" description="Disordered" evidence="3">
    <location>
        <begin position="386"/>
        <end position="420"/>
    </location>
</feature>
<evidence type="ECO:0000313" key="6">
    <source>
        <dbReference type="Proteomes" id="UP000078113"/>
    </source>
</evidence>
<dbReference type="InterPro" id="IPR055414">
    <property type="entry name" value="LRR_R13L4/SHOC2-like"/>
</dbReference>
<feature type="compositionally biased region" description="Polar residues" evidence="3">
    <location>
        <begin position="1191"/>
        <end position="1201"/>
    </location>
</feature>
<feature type="region of interest" description="Disordered" evidence="3">
    <location>
        <begin position="213"/>
        <end position="258"/>
    </location>
</feature>
<dbReference type="InterPro" id="IPR032675">
    <property type="entry name" value="LRR_dom_sf"/>
</dbReference>
<feature type="compositionally biased region" description="Polar residues" evidence="3">
    <location>
        <begin position="1067"/>
        <end position="1083"/>
    </location>
</feature>
<feature type="compositionally biased region" description="Low complexity" evidence="3">
    <location>
        <begin position="604"/>
        <end position="620"/>
    </location>
</feature>
<feature type="region of interest" description="Disordered" evidence="3">
    <location>
        <begin position="1240"/>
        <end position="1370"/>
    </location>
</feature>
<feature type="region of interest" description="Disordered" evidence="3">
    <location>
        <begin position="1114"/>
        <end position="1134"/>
    </location>
</feature>
<feature type="region of interest" description="Disordered" evidence="3">
    <location>
        <begin position="1"/>
        <end position="41"/>
    </location>
</feature>
<feature type="compositionally biased region" description="Low complexity" evidence="3">
    <location>
        <begin position="1402"/>
        <end position="1427"/>
    </location>
</feature>
<dbReference type="InterPro" id="IPR050216">
    <property type="entry name" value="LRR_domain-containing"/>
</dbReference>
<feature type="region of interest" description="Disordered" evidence="3">
    <location>
        <begin position="116"/>
        <end position="194"/>
    </location>
</feature>
<feature type="compositionally biased region" description="Low complexity" evidence="3">
    <location>
        <begin position="768"/>
        <end position="790"/>
    </location>
</feature>
<name>A0A8X7N721_9BASI</name>
<evidence type="ECO:0000256" key="3">
    <source>
        <dbReference type="SAM" id="MobiDB-lite"/>
    </source>
</evidence>
<dbReference type="SMART" id="SM00369">
    <property type="entry name" value="LRR_TYP"/>
    <property type="match status" value="3"/>
</dbReference>
<dbReference type="EMBL" id="LWDG02000301">
    <property type="protein sequence ID" value="KAE8266725.1"/>
    <property type="molecule type" value="Genomic_DNA"/>
</dbReference>
<dbReference type="Proteomes" id="UP000078113">
    <property type="component" value="Unassembled WGS sequence"/>
</dbReference>
<keyword evidence="6" id="KW-1185">Reference proteome</keyword>
<feature type="compositionally biased region" description="Low complexity" evidence="3">
    <location>
        <begin position="1174"/>
        <end position="1190"/>
    </location>
</feature>
<keyword evidence="1" id="KW-0433">Leucine-rich repeat</keyword>
<dbReference type="PANTHER" id="PTHR48051">
    <property type="match status" value="1"/>
</dbReference>
<dbReference type="Pfam" id="PF23598">
    <property type="entry name" value="LRR_14"/>
    <property type="match status" value="1"/>
</dbReference>
<accession>A0A8X7N721</accession>
<keyword evidence="2" id="KW-0677">Repeat</keyword>
<feature type="region of interest" description="Disordered" evidence="3">
    <location>
        <begin position="674"/>
        <end position="807"/>
    </location>
</feature>
<feature type="compositionally biased region" description="Basic and acidic residues" evidence="3">
    <location>
        <begin position="677"/>
        <end position="702"/>
    </location>
</feature>
<gene>
    <name evidence="5" type="ORF">A4X09_0g5620</name>
</gene>
<dbReference type="Gene3D" id="3.80.10.10">
    <property type="entry name" value="Ribonuclease Inhibitor"/>
    <property type="match status" value="1"/>
</dbReference>
<feature type="compositionally biased region" description="Basic and acidic residues" evidence="3">
    <location>
        <begin position="30"/>
        <end position="39"/>
    </location>
</feature>
<dbReference type="Pfam" id="PF10428">
    <property type="entry name" value="SOG2"/>
    <property type="match status" value="1"/>
</dbReference>
<reference evidence="5" key="1">
    <citation type="submission" date="2016-04" db="EMBL/GenBank/DDBJ databases">
        <authorList>
            <person name="Nguyen H.D."/>
            <person name="Samba Siva P."/>
            <person name="Cullis J."/>
            <person name="Levesque C.A."/>
            <person name="Hambleton S."/>
        </authorList>
    </citation>
    <scope>NUCLEOTIDE SEQUENCE</scope>
    <source>
        <strain evidence="5">DAOMC 236422</strain>
    </source>
</reference>
<dbReference type="InterPro" id="IPR003591">
    <property type="entry name" value="Leu-rich_rpt_typical-subtyp"/>
</dbReference>
<dbReference type="PROSITE" id="PS51450">
    <property type="entry name" value="LRR"/>
    <property type="match status" value="1"/>
</dbReference>
<feature type="compositionally biased region" description="Polar residues" evidence="3">
    <location>
        <begin position="753"/>
        <end position="765"/>
    </location>
</feature>
<feature type="region of interest" description="Disordered" evidence="3">
    <location>
        <begin position="1147"/>
        <end position="1204"/>
    </location>
</feature>
<feature type="compositionally biased region" description="Polar residues" evidence="3">
    <location>
        <begin position="538"/>
        <end position="564"/>
    </location>
</feature>
<sequence>MSFQTSQDGFYFRRNDTAEQQQQLYAPQVDRMDSQHENRAAQGYTDGAAAEEDAFFDPFTPTTSSNAIFASPAVITPYQEPSISDSARLNGRSAGGVGGAASSMALREAVGPLSASESASGAVGPQLPQTTAPTSGRHAGQASFERFPVPPAVPQNSTSPAVENATGAINAPQRKAPSEASRATMATSKRSVPPITDQELLQVVLDMRERAARPQQRLEGMDEFRFPSGSNPASAKGKQSPERSASVPRPGSRDSKDIDTLDLTAHGIVNLPELVIEHIKHDVVRLSLATNRLTRLPTAFADLRRLKYLNIRHNGIKEVPSVICELPALEILDMARNKIRLLPESPGNLINLRILAIGDNRLERLPAWLGRMKKLRTVRLTPNPLQWPPAEVMQGGGDHQTEQRKLRDPSISAEEKDRIRRNDEAAMSRWISKLQGWINANALSQPAIASEAQGGTSFISANDASTSDAAAVSVDVDGADVTSSPPRIRRVSPQEASRSITLSEQNGDNDQQDVSPITPQPEHVEQIEDLPDLDRESQYQGESGSSRPGTSDRPSISDLSQTLDRPSIERPSFDRPSLSEASMAASISNFRQMLAVSNGHQRDGSVTSMSSVGSRSFMSRGASSTTPVAGKLEDRAFLVANRMVPTLSHMRNNSHSIGQANPRDTQKGKVILKGKKSLPDLRQNDRLTQERQHISSRVDESFGRNFSHRRMGSASSSNAGDGALPVGVDGVPLPKRPMNGVRRPPLPHPLTYSPGQTSATLSGSGSMPRRPSLAATAPPSPADDYSSSPTNQSKTSPITSLPRDTSFASSISSRRRLILVGPPNDLKQVREAADPLSPSAQAEAERNSYFRRLSMLPSSTINKAVPQAVLDVVDATRGVLYALSQIHSALKQYIMFAVVPATTASGVSTDDGRVSAPINRVLDIASASMAHFIDALDRFDSMCRRGTPPAIVVRDVFLACKDSVQIFRKVIGVLQLQLRALLNTADVRYTRTLLLMLFGSIAEVSNSYRTLGPQIEALMPYLSGTATANGPPSGNPSASASFSSMNGIKSGRAVNGGLGHVAAGSTFSTPSLPSIAEQASPSKTRPLITAHRPARNRHAGNFSARDVEQGAMIAPANHLSSSGTSKAGGAPTGNMEQLINEEKRRMEAGGEGDDDFDLPPVPPLPLSEISIHLNNSGRSRSGSGTGSENGQLLSASSSTGSGMFDTVSSSGGLVSGSYRRQAPSGLGTLPSIQNYQDEVAAGFPRSPGGRPIMLASANGFGPRRGESGSQQHGPQQETSADGRKEYFDHAYSRSLPSRPVRRGRTGSSASAGSAGANPNGTPAVVGWGGGGQPPLPPTRPHTAGNTSVSGASRPRTAGSASGRRDRDRTPVADDHLLMLTDQLTTTASAVWGSLEGYLEMAAQQQEQNEEQVQQQAGDTSTGSAGANGTSGGSLLSRRMRDLNVQLSGASTLTDQLQGTLETIRASLDGDAGGVPDSGMSTVTSTNLIKQPAAEIKKLWEDGNILVRTVVQVSTLIRGITSEHDFPREVLRSMGELTSVCSQLMVHMHFLQPGNTGAPFSGRSASGARGDAATVAG</sequence>
<proteinExistence type="predicted"/>
<reference evidence="5" key="2">
    <citation type="journal article" date="2019" name="IMA Fungus">
        <title>Genome sequencing and comparison of five Tilletia species to identify candidate genes for the detection of regulated species infecting wheat.</title>
        <authorList>
            <person name="Nguyen H.D.T."/>
            <person name="Sultana T."/>
            <person name="Kesanakurti P."/>
            <person name="Hambleton S."/>
        </authorList>
    </citation>
    <scope>NUCLEOTIDE SEQUENCE</scope>
    <source>
        <strain evidence="5">DAOMC 236422</strain>
    </source>
</reference>
<feature type="domain" description="Disease resistance R13L4/SHOC-2-like LRR" evidence="4">
    <location>
        <begin position="301"/>
        <end position="380"/>
    </location>
</feature>
<organism evidence="5 6">
    <name type="scientific">Tilletia walkeri</name>
    <dbReference type="NCBI Taxonomy" id="117179"/>
    <lineage>
        <taxon>Eukaryota</taxon>
        <taxon>Fungi</taxon>
        <taxon>Dikarya</taxon>
        <taxon>Basidiomycota</taxon>
        <taxon>Ustilaginomycotina</taxon>
        <taxon>Exobasidiomycetes</taxon>
        <taxon>Tilletiales</taxon>
        <taxon>Tilletiaceae</taxon>
        <taxon>Tilletia</taxon>
    </lineage>
</organism>
<feature type="region of interest" description="Disordered" evidence="3">
    <location>
        <begin position="1556"/>
        <end position="1576"/>
    </location>
</feature>
<dbReference type="SUPFAM" id="SSF52058">
    <property type="entry name" value="L domain-like"/>
    <property type="match status" value="1"/>
</dbReference>
<feature type="compositionally biased region" description="Polar residues" evidence="3">
    <location>
        <begin position="791"/>
        <end position="807"/>
    </location>
</feature>
<comment type="caution">
    <text evidence="5">The sequence shown here is derived from an EMBL/GenBank/DDBJ whole genome shotgun (WGS) entry which is preliminary data.</text>
</comment>
<dbReference type="InterPro" id="IPR019487">
    <property type="entry name" value="RAM_signalling_pathway_SOG2"/>
</dbReference>
<feature type="compositionally biased region" description="Basic and acidic residues" evidence="3">
    <location>
        <begin position="1280"/>
        <end position="1291"/>
    </location>
</feature>
<evidence type="ECO:0000256" key="2">
    <source>
        <dbReference type="ARBA" id="ARBA00022737"/>
    </source>
</evidence>
<feature type="compositionally biased region" description="Low complexity" evidence="3">
    <location>
        <begin position="1560"/>
        <end position="1576"/>
    </location>
</feature>
<feature type="region of interest" description="Disordered" evidence="3">
    <location>
        <begin position="477"/>
        <end position="579"/>
    </location>
</feature>
<feature type="compositionally biased region" description="Polar residues" evidence="3">
    <location>
        <begin position="494"/>
        <end position="517"/>
    </location>
</feature>
<feature type="compositionally biased region" description="Basic and acidic residues" evidence="3">
    <location>
        <begin position="522"/>
        <end position="537"/>
    </location>
</feature>
<feature type="region of interest" description="Disordered" evidence="3">
    <location>
        <begin position="1067"/>
        <end position="1101"/>
    </location>
</feature>
<evidence type="ECO:0000256" key="1">
    <source>
        <dbReference type="ARBA" id="ARBA00022614"/>
    </source>
</evidence>
<feature type="compositionally biased region" description="Polar residues" evidence="3">
    <location>
        <begin position="1267"/>
        <end position="1279"/>
    </location>
</feature>